<dbReference type="AlphaFoldDB" id="A0A978VFZ3"/>
<feature type="domain" description="Leucine-rich repeat-containing N-terminal plant-type" evidence="4">
    <location>
        <begin position="205"/>
        <end position="220"/>
    </location>
</feature>
<organism evidence="5 6">
    <name type="scientific">Ziziphus jujuba var. spinosa</name>
    <dbReference type="NCBI Taxonomy" id="714518"/>
    <lineage>
        <taxon>Eukaryota</taxon>
        <taxon>Viridiplantae</taxon>
        <taxon>Streptophyta</taxon>
        <taxon>Embryophyta</taxon>
        <taxon>Tracheophyta</taxon>
        <taxon>Spermatophyta</taxon>
        <taxon>Magnoliopsida</taxon>
        <taxon>eudicotyledons</taxon>
        <taxon>Gunneridae</taxon>
        <taxon>Pentapetalae</taxon>
        <taxon>rosids</taxon>
        <taxon>fabids</taxon>
        <taxon>Rosales</taxon>
        <taxon>Rhamnaceae</taxon>
        <taxon>Paliureae</taxon>
        <taxon>Ziziphus</taxon>
    </lineage>
</organism>
<feature type="transmembrane region" description="Helical" evidence="3">
    <location>
        <begin position="69"/>
        <end position="90"/>
    </location>
</feature>
<evidence type="ECO:0000259" key="4">
    <source>
        <dbReference type="Pfam" id="PF08263"/>
    </source>
</evidence>
<evidence type="ECO:0000313" key="6">
    <source>
        <dbReference type="Proteomes" id="UP000813462"/>
    </source>
</evidence>
<evidence type="ECO:0000256" key="2">
    <source>
        <dbReference type="ARBA" id="ARBA00022737"/>
    </source>
</evidence>
<dbReference type="InterPro" id="IPR013210">
    <property type="entry name" value="LRR_N_plant-typ"/>
</dbReference>
<comment type="caution">
    <text evidence="5">The sequence shown here is derived from an EMBL/GenBank/DDBJ whole genome shotgun (WGS) entry which is preliminary data.</text>
</comment>
<keyword evidence="3" id="KW-1133">Transmembrane helix</keyword>
<protein>
    <recommendedName>
        <fullName evidence="4">Leucine-rich repeat-containing N-terminal plant-type domain-containing protein</fullName>
    </recommendedName>
</protein>
<keyword evidence="1" id="KW-0433">Leucine-rich repeat</keyword>
<keyword evidence="2" id="KW-0677">Repeat</keyword>
<proteinExistence type="predicted"/>
<keyword evidence="3" id="KW-0472">Membrane</keyword>
<dbReference type="Pfam" id="PF08263">
    <property type="entry name" value="LRRNT_2"/>
    <property type="match status" value="3"/>
</dbReference>
<evidence type="ECO:0000256" key="3">
    <source>
        <dbReference type="SAM" id="Phobius"/>
    </source>
</evidence>
<feature type="domain" description="Leucine-rich repeat-containing N-terminal plant-type" evidence="4">
    <location>
        <begin position="19"/>
        <end position="34"/>
    </location>
</feature>
<dbReference type="EMBL" id="JAEACU010000005">
    <property type="protein sequence ID" value="KAH7529282.1"/>
    <property type="molecule type" value="Genomic_DNA"/>
</dbReference>
<evidence type="ECO:0000256" key="1">
    <source>
        <dbReference type="ARBA" id="ARBA00022614"/>
    </source>
</evidence>
<dbReference type="Proteomes" id="UP000813462">
    <property type="component" value="Unassembled WGS sequence"/>
</dbReference>
<sequence length="235" mass="26080">MVMEIVVANSFTSAQSACHDDESSALMQFTDSFAIHKSASLCDPKFAVDDDGRYASLLTTMLFSVDDDVVLLLFLYGTILVIELLFANMYSSRHRISRRGSTVFQALRRLFINCQHLPSCYDDERTALLQFKESFVISKSASAYEFSYPKGPPITRHLMGSPVVQSGTKATSALLPQPSSKQSDAPACVEEIRGLQNQHPPSSCHDDERSALLQFKESFVTVHKSASLCDPKLLR</sequence>
<name>A0A978VFZ3_ZIZJJ</name>
<reference evidence="5" key="1">
    <citation type="journal article" date="2021" name="Front. Plant Sci.">
        <title>Chromosome-Scale Genome Assembly for Chinese Sour Jujube and Insights Into Its Genome Evolution and Domestication Signature.</title>
        <authorList>
            <person name="Shen L.-Y."/>
            <person name="Luo H."/>
            <person name="Wang X.-L."/>
            <person name="Wang X.-M."/>
            <person name="Qiu X.-J."/>
            <person name="Liu H."/>
            <person name="Zhou S.-S."/>
            <person name="Jia K.-H."/>
            <person name="Nie S."/>
            <person name="Bao Y.-T."/>
            <person name="Zhang R.-G."/>
            <person name="Yun Q.-Z."/>
            <person name="Chai Y.-H."/>
            <person name="Lu J.-Y."/>
            <person name="Li Y."/>
            <person name="Zhao S.-W."/>
            <person name="Mao J.-F."/>
            <person name="Jia S.-G."/>
            <person name="Mao Y.-M."/>
        </authorList>
    </citation>
    <scope>NUCLEOTIDE SEQUENCE</scope>
    <source>
        <strain evidence="5">AT0</strain>
        <tissue evidence="5">Leaf</tissue>
    </source>
</reference>
<keyword evidence="3" id="KW-0812">Transmembrane</keyword>
<evidence type="ECO:0000313" key="5">
    <source>
        <dbReference type="EMBL" id="KAH7529282.1"/>
    </source>
</evidence>
<feature type="domain" description="Leucine-rich repeat-containing N-terminal plant-type" evidence="4">
    <location>
        <begin position="122"/>
        <end position="137"/>
    </location>
</feature>
<gene>
    <name evidence="5" type="ORF">FEM48_Zijuj05G0168000</name>
</gene>
<accession>A0A978VFZ3</accession>